<evidence type="ECO:0000313" key="3">
    <source>
        <dbReference type="Proteomes" id="UP000799444"/>
    </source>
</evidence>
<evidence type="ECO:0000256" key="1">
    <source>
        <dbReference type="SAM" id="MobiDB-lite"/>
    </source>
</evidence>
<protein>
    <submittedName>
        <fullName evidence="2">Uncharacterized protein</fullName>
    </submittedName>
</protein>
<dbReference type="EMBL" id="ML996210">
    <property type="protein sequence ID" value="KAF2730741.1"/>
    <property type="molecule type" value="Genomic_DNA"/>
</dbReference>
<organism evidence="2 3">
    <name type="scientific">Polyplosphaeria fusca</name>
    <dbReference type="NCBI Taxonomy" id="682080"/>
    <lineage>
        <taxon>Eukaryota</taxon>
        <taxon>Fungi</taxon>
        <taxon>Dikarya</taxon>
        <taxon>Ascomycota</taxon>
        <taxon>Pezizomycotina</taxon>
        <taxon>Dothideomycetes</taxon>
        <taxon>Pleosporomycetidae</taxon>
        <taxon>Pleosporales</taxon>
        <taxon>Tetraplosphaeriaceae</taxon>
        <taxon>Polyplosphaeria</taxon>
    </lineage>
</organism>
<dbReference type="AlphaFoldDB" id="A0A9P4UZ49"/>
<sequence length="103" mass="11445">MLSALRTHALLTPPLTHPRCQLPLPPFLHLLFYQLRAHSQSTMISIVSTRDTEDGLLSQEAQCVCAKSKFRLGVSCRSSRDPATTHNPSPPPARSPSRHQPRP</sequence>
<comment type="caution">
    <text evidence="2">The sequence shown here is derived from an EMBL/GenBank/DDBJ whole genome shotgun (WGS) entry which is preliminary data.</text>
</comment>
<reference evidence="2" key="1">
    <citation type="journal article" date="2020" name="Stud. Mycol.">
        <title>101 Dothideomycetes genomes: a test case for predicting lifestyles and emergence of pathogens.</title>
        <authorList>
            <person name="Haridas S."/>
            <person name="Albert R."/>
            <person name="Binder M."/>
            <person name="Bloem J."/>
            <person name="Labutti K."/>
            <person name="Salamov A."/>
            <person name="Andreopoulos B."/>
            <person name="Baker S."/>
            <person name="Barry K."/>
            <person name="Bills G."/>
            <person name="Bluhm B."/>
            <person name="Cannon C."/>
            <person name="Castanera R."/>
            <person name="Culley D."/>
            <person name="Daum C."/>
            <person name="Ezra D."/>
            <person name="Gonzalez J."/>
            <person name="Henrissat B."/>
            <person name="Kuo A."/>
            <person name="Liang C."/>
            <person name="Lipzen A."/>
            <person name="Lutzoni F."/>
            <person name="Magnuson J."/>
            <person name="Mondo S."/>
            <person name="Nolan M."/>
            <person name="Ohm R."/>
            <person name="Pangilinan J."/>
            <person name="Park H.-J."/>
            <person name="Ramirez L."/>
            <person name="Alfaro M."/>
            <person name="Sun H."/>
            <person name="Tritt A."/>
            <person name="Yoshinaga Y."/>
            <person name="Zwiers L.-H."/>
            <person name="Turgeon B."/>
            <person name="Goodwin S."/>
            <person name="Spatafora J."/>
            <person name="Crous P."/>
            <person name="Grigoriev I."/>
        </authorList>
    </citation>
    <scope>NUCLEOTIDE SEQUENCE</scope>
    <source>
        <strain evidence="2">CBS 125425</strain>
    </source>
</reference>
<name>A0A9P4UZ49_9PLEO</name>
<evidence type="ECO:0000313" key="2">
    <source>
        <dbReference type="EMBL" id="KAF2730741.1"/>
    </source>
</evidence>
<proteinExistence type="predicted"/>
<gene>
    <name evidence="2" type="ORF">EJ04DRAFT_30985</name>
</gene>
<dbReference type="Proteomes" id="UP000799444">
    <property type="component" value="Unassembled WGS sequence"/>
</dbReference>
<feature type="region of interest" description="Disordered" evidence="1">
    <location>
        <begin position="75"/>
        <end position="103"/>
    </location>
</feature>
<keyword evidence="3" id="KW-1185">Reference proteome</keyword>
<accession>A0A9P4UZ49</accession>